<comment type="caution">
    <text evidence="2">The sequence shown here is derived from an EMBL/GenBank/DDBJ whole genome shotgun (WGS) entry which is preliminary data.</text>
</comment>
<keyword evidence="1" id="KW-1133">Transmembrane helix</keyword>
<name>A0ABV3Q814_9BACL</name>
<feature type="transmembrane region" description="Helical" evidence="1">
    <location>
        <begin position="5"/>
        <end position="22"/>
    </location>
</feature>
<gene>
    <name evidence="2" type="ORF">AB1471_16570</name>
</gene>
<dbReference type="EMBL" id="JBFMIA010000040">
    <property type="protein sequence ID" value="MEW9503381.1"/>
    <property type="molecule type" value="Genomic_DNA"/>
</dbReference>
<evidence type="ECO:0008006" key="4">
    <source>
        <dbReference type="Google" id="ProtNLM"/>
    </source>
</evidence>
<feature type="transmembrane region" description="Helical" evidence="1">
    <location>
        <begin position="34"/>
        <end position="57"/>
    </location>
</feature>
<sequence length="79" mass="8547">MIGIAVSYAISLIVNIALPMILESAFESELPDGFQFSAIPLSLVLIAMGICLIVTILSGLRPAKRATEIDVLKAMRREM</sequence>
<accession>A0ABV3Q814</accession>
<evidence type="ECO:0000256" key="1">
    <source>
        <dbReference type="SAM" id="Phobius"/>
    </source>
</evidence>
<evidence type="ECO:0000313" key="3">
    <source>
        <dbReference type="Proteomes" id="UP001556040"/>
    </source>
</evidence>
<reference evidence="2 3" key="1">
    <citation type="journal article" date="1979" name="Int. J. Syst. Evol. Microbiol.">
        <title>Bacillus globisporus subsp. marinus subsp. nov.</title>
        <authorList>
            <person name="Liu H."/>
        </authorList>
    </citation>
    <scope>NUCLEOTIDE SEQUENCE [LARGE SCALE GENOMIC DNA]</scope>
    <source>
        <strain evidence="2 3">DSM 1297</strain>
    </source>
</reference>
<evidence type="ECO:0000313" key="2">
    <source>
        <dbReference type="EMBL" id="MEW9503381.1"/>
    </source>
</evidence>
<protein>
    <recommendedName>
        <fullName evidence="4">ABC3 transporter permease protein domain-containing protein</fullName>
    </recommendedName>
</protein>
<keyword evidence="3" id="KW-1185">Reference proteome</keyword>
<keyword evidence="1" id="KW-0472">Membrane</keyword>
<proteinExistence type="predicted"/>
<organism evidence="2 3">
    <name type="scientific">Jeotgalibacillus marinus</name>
    <dbReference type="NCBI Taxonomy" id="86667"/>
    <lineage>
        <taxon>Bacteria</taxon>
        <taxon>Bacillati</taxon>
        <taxon>Bacillota</taxon>
        <taxon>Bacilli</taxon>
        <taxon>Bacillales</taxon>
        <taxon>Caryophanaceae</taxon>
        <taxon>Jeotgalibacillus</taxon>
    </lineage>
</organism>
<keyword evidence="1" id="KW-0812">Transmembrane</keyword>
<dbReference type="Proteomes" id="UP001556040">
    <property type="component" value="Unassembled WGS sequence"/>
</dbReference>